<dbReference type="PROSITE" id="PS01125">
    <property type="entry name" value="ROK"/>
    <property type="match status" value="1"/>
</dbReference>
<organism evidence="2 3">
    <name type="scientific">Zongyangia hominis</name>
    <dbReference type="NCBI Taxonomy" id="2763677"/>
    <lineage>
        <taxon>Bacteria</taxon>
        <taxon>Bacillati</taxon>
        <taxon>Bacillota</taxon>
        <taxon>Clostridia</taxon>
        <taxon>Eubacteriales</taxon>
        <taxon>Oscillospiraceae</taxon>
        <taxon>Zongyangia</taxon>
    </lineage>
</organism>
<dbReference type="Gene3D" id="3.30.420.40">
    <property type="match status" value="2"/>
</dbReference>
<protein>
    <submittedName>
        <fullName evidence="2">ROK family protein</fullName>
    </submittedName>
</protein>
<proteinExistence type="inferred from homology"/>
<dbReference type="SUPFAM" id="SSF53067">
    <property type="entry name" value="Actin-like ATPase domain"/>
    <property type="match status" value="1"/>
</dbReference>
<name>A0A926EDK4_9FIRM</name>
<accession>A0A926EDK4</accession>
<comment type="similarity">
    <text evidence="1">Belongs to the ROK (NagC/XylR) family.</text>
</comment>
<dbReference type="InterPro" id="IPR000600">
    <property type="entry name" value="ROK"/>
</dbReference>
<dbReference type="PANTHER" id="PTHR18964">
    <property type="entry name" value="ROK (REPRESSOR, ORF, KINASE) FAMILY"/>
    <property type="match status" value="1"/>
</dbReference>
<dbReference type="Pfam" id="PF00480">
    <property type="entry name" value="ROK"/>
    <property type="match status" value="1"/>
</dbReference>
<dbReference type="RefSeq" id="WP_262397547.1">
    <property type="nucleotide sequence ID" value="NZ_JACRTC010000003.1"/>
</dbReference>
<dbReference type="InterPro" id="IPR049874">
    <property type="entry name" value="ROK_cs"/>
</dbReference>
<evidence type="ECO:0000313" key="2">
    <source>
        <dbReference type="EMBL" id="MBC8570454.1"/>
    </source>
</evidence>
<dbReference type="Proteomes" id="UP000660861">
    <property type="component" value="Unassembled WGS sequence"/>
</dbReference>
<evidence type="ECO:0000256" key="1">
    <source>
        <dbReference type="ARBA" id="ARBA00006479"/>
    </source>
</evidence>
<gene>
    <name evidence="2" type="ORF">H8709_06370</name>
</gene>
<dbReference type="InterPro" id="IPR043129">
    <property type="entry name" value="ATPase_NBD"/>
</dbReference>
<keyword evidence="3" id="KW-1185">Reference proteome</keyword>
<dbReference type="AlphaFoldDB" id="A0A926EDK4"/>
<comment type="caution">
    <text evidence="2">The sequence shown here is derived from an EMBL/GenBank/DDBJ whole genome shotgun (WGS) entry which is preliminary data.</text>
</comment>
<dbReference type="EMBL" id="JACRTC010000003">
    <property type="protein sequence ID" value="MBC8570454.1"/>
    <property type="molecule type" value="Genomic_DNA"/>
</dbReference>
<dbReference type="PANTHER" id="PTHR18964:SF149">
    <property type="entry name" value="BIFUNCTIONAL UDP-N-ACETYLGLUCOSAMINE 2-EPIMERASE_N-ACETYLMANNOSAMINE KINASE"/>
    <property type="match status" value="1"/>
</dbReference>
<evidence type="ECO:0000313" key="3">
    <source>
        <dbReference type="Proteomes" id="UP000660861"/>
    </source>
</evidence>
<reference evidence="2" key="1">
    <citation type="submission" date="2020-08" db="EMBL/GenBank/DDBJ databases">
        <title>Genome public.</title>
        <authorList>
            <person name="Liu C."/>
            <person name="Sun Q."/>
        </authorList>
    </citation>
    <scope>NUCLEOTIDE SEQUENCE</scope>
    <source>
        <strain evidence="2">NSJ-54</strain>
    </source>
</reference>
<sequence length="308" mass="32592">MFFYKHVLGIDIGGSKMLASIVDSDGNPAIVFRHEFTEKMTVATLAEAILTLARKAMGATKRKAEAIGVTIPGVADVKQGLWLYAPFSGVSNFPIAKLLSDAFHLPVYIDNDVNACALGEKIYGCCQDTDDFAWITISNGVGGAIFSGGRLIRGFRNGAGEVGHIVVEPEGNICPCSHVGCLEAHASGRAIAAAYEKLTGKQSNAKKIAQLARVGDESALKVYEQTGFYLGQAASYVANILNPEKIVFGGGVSMDFDLLENGIRDALAKMAFATTNEELKLCRTALSYNAALIGAATLAQTKGGKYIA</sequence>